<evidence type="ECO:0008006" key="9">
    <source>
        <dbReference type="Google" id="ProtNLM"/>
    </source>
</evidence>
<evidence type="ECO:0000256" key="6">
    <source>
        <dbReference type="SAM" id="Phobius"/>
    </source>
</evidence>
<feature type="transmembrane region" description="Helical" evidence="6">
    <location>
        <begin position="71"/>
        <end position="88"/>
    </location>
</feature>
<proteinExistence type="inferred from homology"/>
<keyword evidence="4 6" id="KW-1133">Transmembrane helix</keyword>
<reference evidence="7" key="2">
    <citation type="submission" date="2021-12" db="EMBL/GenBank/DDBJ databases">
        <title>Resequencing data analysis of finger millet.</title>
        <authorList>
            <person name="Hatakeyama M."/>
            <person name="Aluri S."/>
            <person name="Balachadran M.T."/>
            <person name="Sivarajan S.R."/>
            <person name="Poveda L."/>
            <person name="Shimizu-Inatsugi R."/>
            <person name="Schlapbach R."/>
            <person name="Sreeman S.M."/>
            <person name="Shimizu K.K."/>
        </authorList>
    </citation>
    <scope>NUCLEOTIDE SEQUENCE</scope>
</reference>
<dbReference type="PANTHER" id="PTHR31113:SF2">
    <property type="entry name" value="OS04G0423200 PROTEIN"/>
    <property type="match status" value="1"/>
</dbReference>
<reference evidence="7" key="1">
    <citation type="journal article" date="2018" name="DNA Res.">
        <title>Multiple hybrid de novo genome assembly of finger millet, an orphan allotetraploid crop.</title>
        <authorList>
            <person name="Hatakeyama M."/>
            <person name="Aluri S."/>
            <person name="Balachadran M.T."/>
            <person name="Sivarajan S.R."/>
            <person name="Patrignani A."/>
            <person name="Gruter S."/>
            <person name="Poveda L."/>
            <person name="Shimizu-Inatsugi R."/>
            <person name="Baeten J."/>
            <person name="Francoijs K.J."/>
            <person name="Nataraja K.N."/>
            <person name="Reddy Y.A.N."/>
            <person name="Phadnis S."/>
            <person name="Ravikumar R.L."/>
            <person name="Schlapbach R."/>
            <person name="Sreeman S.M."/>
            <person name="Shimizu K.K."/>
        </authorList>
    </citation>
    <scope>NUCLEOTIDE SEQUENCE</scope>
</reference>
<comment type="caution">
    <text evidence="7">The sequence shown here is derived from an EMBL/GenBank/DDBJ whole genome shotgun (WGS) entry which is preliminary data.</text>
</comment>
<dbReference type="AlphaFoldDB" id="A0AAV5CYU6"/>
<name>A0AAV5CYU6_ELECO</name>
<dbReference type="InterPro" id="IPR007749">
    <property type="entry name" value="DUF677"/>
</dbReference>
<protein>
    <recommendedName>
        <fullName evidence="9">Transmembrane protein</fullName>
    </recommendedName>
</protein>
<evidence type="ECO:0000256" key="5">
    <source>
        <dbReference type="ARBA" id="ARBA00023136"/>
    </source>
</evidence>
<dbReference type="GO" id="GO:0016020">
    <property type="term" value="C:membrane"/>
    <property type="evidence" value="ECO:0007669"/>
    <property type="project" value="UniProtKB-SubCell"/>
</dbReference>
<feature type="transmembrane region" description="Helical" evidence="6">
    <location>
        <begin position="94"/>
        <end position="113"/>
    </location>
</feature>
<dbReference type="Pfam" id="PF05055">
    <property type="entry name" value="DUF677"/>
    <property type="match status" value="1"/>
</dbReference>
<accession>A0AAV5CYU6</accession>
<dbReference type="PANTHER" id="PTHR31113">
    <property type="entry name" value="UPF0496 PROTEIN 3-RELATED"/>
    <property type="match status" value="1"/>
</dbReference>
<sequence length="237" mass="25813">MTDGSTASTSTSAALALINNPFPVRSNSFCTATRSNFRQIHDRYSSVLQSIRSSQRKVAQKIKVLKALKKLFKTCLVVACAAAAVIAIGAAPHLMFLGLLIGPAAVGLCPIALKRRRVTASAADNKKPHGMATSLLRLREQLDAAAKGTFVLGRDLDTVSHLVALLSDGMEREIAMAMCCVERVEERRSVVEMVKELRRSCSSSRRLAEELEEHVCLCLATIHRARGLVIQEISKEE</sequence>
<keyword evidence="8" id="KW-1185">Reference proteome</keyword>
<comment type="subcellular location">
    <subcellularLocation>
        <location evidence="1">Membrane</location>
    </subcellularLocation>
</comment>
<gene>
    <name evidence="7" type="primary">ga20361</name>
    <name evidence="7" type="ORF">PR202_ga20361</name>
</gene>
<keyword evidence="5 6" id="KW-0472">Membrane</keyword>
<comment type="similarity">
    <text evidence="2">Belongs to the UPF0496 family.</text>
</comment>
<keyword evidence="3 6" id="KW-0812">Transmembrane</keyword>
<evidence type="ECO:0000256" key="3">
    <source>
        <dbReference type="ARBA" id="ARBA00022692"/>
    </source>
</evidence>
<dbReference type="Proteomes" id="UP001054889">
    <property type="component" value="Unassembled WGS sequence"/>
</dbReference>
<evidence type="ECO:0000256" key="4">
    <source>
        <dbReference type="ARBA" id="ARBA00022989"/>
    </source>
</evidence>
<dbReference type="EMBL" id="BQKI01000009">
    <property type="protein sequence ID" value="GJN02965.1"/>
    <property type="molecule type" value="Genomic_DNA"/>
</dbReference>
<evidence type="ECO:0000256" key="2">
    <source>
        <dbReference type="ARBA" id="ARBA00009074"/>
    </source>
</evidence>
<evidence type="ECO:0000313" key="7">
    <source>
        <dbReference type="EMBL" id="GJN02965.1"/>
    </source>
</evidence>
<evidence type="ECO:0000313" key="8">
    <source>
        <dbReference type="Proteomes" id="UP001054889"/>
    </source>
</evidence>
<evidence type="ECO:0000256" key="1">
    <source>
        <dbReference type="ARBA" id="ARBA00004370"/>
    </source>
</evidence>
<organism evidence="7 8">
    <name type="scientific">Eleusine coracana subsp. coracana</name>
    <dbReference type="NCBI Taxonomy" id="191504"/>
    <lineage>
        <taxon>Eukaryota</taxon>
        <taxon>Viridiplantae</taxon>
        <taxon>Streptophyta</taxon>
        <taxon>Embryophyta</taxon>
        <taxon>Tracheophyta</taxon>
        <taxon>Spermatophyta</taxon>
        <taxon>Magnoliopsida</taxon>
        <taxon>Liliopsida</taxon>
        <taxon>Poales</taxon>
        <taxon>Poaceae</taxon>
        <taxon>PACMAD clade</taxon>
        <taxon>Chloridoideae</taxon>
        <taxon>Cynodonteae</taxon>
        <taxon>Eleusininae</taxon>
        <taxon>Eleusine</taxon>
    </lineage>
</organism>